<gene>
    <name evidence="5" type="ORF">MOC89_17915</name>
</gene>
<dbReference type="InterPro" id="IPR039532">
    <property type="entry name" value="TetR_C_Firmicutes"/>
</dbReference>
<dbReference type="PANTHER" id="PTHR43479:SF7">
    <property type="entry name" value="TETR-FAMILY TRANSCRIPTIONAL REGULATOR"/>
    <property type="match status" value="1"/>
</dbReference>
<protein>
    <submittedName>
        <fullName evidence="5">TetR/AcrR family transcriptional regulator C-terminal domain-containing protein</fullName>
    </submittedName>
</protein>
<evidence type="ECO:0000256" key="3">
    <source>
        <dbReference type="PROSITE-ProRule" id="PRU00335"/>
    </source>
</evidence>
<feature type="domain" description="HTH tetR-type" evidence="4">
    <location>
        <begin position="7"/>
        <end position="67"/>
    </location>
</feature>
<dbReference type="Gene3D" id="1.10.357.10">
    <property type="entry name" value="Tetracycline Repressor, domain 2"/>
    <property type="match status" value="1"/>
</dbReference>
<dbReference type="GO" id="GO:0003677">
    <property type="term" value="F:DNA binding"/>
    <property type="evidence" value="ECO:0007669"/>
    <property type="project" value="UniProtKB-UniRule"/>
</dbReference>
<evidence type="ECO:0000313" key="5">
    <source>
        <dbReference type="EMBL" id="MCY8458733.1"/>
    </source>
</evidence>
<dbReference type="PROSITE" id="PS50977">
    <property type="entry name" value="HTH_TETR_2"/>
    <property type="match status" value="1"/>
</dbReference>
<feature type="DNA-binding region" description="H-T-H motif" evidence="3">
    <location>
        <begin position="30"/>
        <end position="49"/>
    </location>
</feature>
<dbReference type="Proteomes" id="UP001078573">
    <property type="component" value="Unassembled WGS sequence"/>
</dbReference>
<dbReference type="EMBL" id="JALAPQ010000025">
    <property type="protein sequence ID" value="MCY8458733.1"/>
    <property type="molecule type" value="Genomic_DNA"/>
</dbReference>
<dbReference type="SUPFAM" id="SSF46689">
    <property type="entry name" value="Homeodomain-like"/>
    <property type="match status" value="1"/>
</dbReference>
<organism evidence="5 6">
    <name type="scientific">Bacillus spizizenii</name>
    <name type="common">Bacillus subtilis subsp. spizizenii</name>
    <dbReference type="NCBI Taxonomy" id="96241"/>
    <lineage>
        <taxon>Bacteria</taxon>
        <taxon>Bacillati</taxon>
        <taxon>Bacillota</taxon>
        <taxon>Bacilli</taxon>
        <taxon>Bacillales</taxon>
        <taxon>Bacillaceae</taxon>
        <taxon>Bacillus</taxon>
    </lineage>
</organism>
<dbReference type="InterPro" id="IPR009057">
    <property type="entry name" value="Homeodomain-like_sf"/>
</dbReference>
<evidence type="ECO:0000259" key="4">
    <source>
        <dbReference type="PROSITE" id="PS50977"/>
    </source>
</evidence>
<evidence type="ECO:0000256" key="2">
    <source>
        <dbReference type="ARBA" id="ARBA00023125"/>
    </source>
</evidence>
<dbReference type="RefSeq" id="WP_072566396.1">
    <property type="nucleotide sequence ID" value="NZ_CP145137.1"/>
</dbReference>
<sequence>MGDRRSIKTKSAIKHAFLKLLQEKEINKITVSDLSKKADIGRGTFYLHYKDVFDLYEQIEDEIFEQLGSIYDASFPSEDPLNILTFIEKTTEYIYQNVEIFTLLSKPKMNVLSINKLKEFFKTKMIEELSMLRQSAKSITETEKFETTFIVSGVAGVIEEWIKNGMVQTPSSISGIIQQLLLKIEA</sequence>
<dbReference type="PANTHER" id="PTHR43479">
    <property type="entry name" value="ACREF/ENVCD OPERON REPRESSOR-RELATED"/>
    <property type="match status" value="1"/>
</dbReference>
<proteinExistence type="predicted"/>
<dbReference type="InterPro" id="IPR001647">
    <property type="entry name" value="HTH_TetR"/>
</dbReference>
<keyword evidence="1" id="KW-0678">Repressor</keyword>
<name>A0A9Q4E878_BACSC</name>
<dbReference type="InterPro" id="IPR050624">
    <property type="entry name" value="HTH-type_Tx_Regulator"/>
</dbReference>
<dbReference type="Pfam" id="PF14278">
    <property type="entry name" value="TetR_C_8"/>
    <property type="match status" value="1"/>
</dbReference>
<reference evidence="5" key="1">
    <citation type="submission" date="2022-02" db="EMBL/GenBank/DDBJ databases">
        <title>Crop Bioprotection Bacillus Genome Sequencing.</title>
        <authorList>
            <person name="Dunlap C."/>
        </authorList>
    </citation>
    <scope>NUCLEOTIDE SEQUENCE</scope>
    <source>
        <strain evidence="5">WR1O2A-53</strain>
    </source>
</reference>
<evidence type="ECO:0000256" key="1">
    <source>
        <dbReference type="ARBA" id="ARBA00022491"/>
    </source>
</evidence>
<evidence type="ECO:0000313" key="6">
    <source>
        <dbReference type="Proteomes" id="UP001078573"/>
    </source>
</evidence>
<dbReference type="AlphaFoldDB" id="A0A9Q4E878"/>
<accession>A0A9Q4E878</accession>
<comment type="caution">
    <text evidence="5">The sequence shown here is derived from an EMBL/GenBank/DDBJ whole genome shotgun (WGS) entry which is preliminary data.</text>
</comment>
<keyword evidence="2 3" id="KW-0238">DNA-binding</keyword>